<evidence type="ECO:0000259" key="4">
    <source>
        <dbReference type="PROSITE" id="PS51387"/>
    </source>
</evidence>
<proteinExistence type="inferred from homology"/>
<dbReference type="InterPro" id="IPR016164">
    <property type="entry name" value="FAD-linked_Oxase-like_C"/>
</dbReference>
<evidence type="ECO:0000313" key="5">
    <source>
        <dbReference type="EMBL" id="TQV76233.1"/>
    </source>
</evidence>
<dbReference type="Proteomes" id="UP000315252">
    <property type="component" value="Unassembled WGS sequence"/>
</dbReference>
<dbReference type="PANTHER" id="PTHR11748:SF111">
    <property type="entry name" value="D-LACTATE DEHYDROGENASE, MITOCHONDRIAL-RELATED"/>
    <property type="match status" value="1"/>
</dbReference>
<dbReference type="RefSeq" id="WP_142898496.1">
    <property type="nucleotide sequence ID" value="NZ_ML660059.1"/>
</dbReference>
<dbReference type="InterPro" id="IPR016170">
    <property type="entry name" value="Cytok_DH_C_sf"/>
</dbReference>
<feature type="domain" description="FAD-binding PCMH-type" evidence="4">
    <location>
        <begin position="41"/>
        <end position="228"/>
    </location>
</feature>
<organism evidence="5 6">
    <name type="scientific">Denitrobaculum tricleocarpae</name>
    <dbReference type="NCBI Taxonomy" id="2591009"/>
    <lineage>
        <taxon>Bacteria</taxon>
        <taxon>Pseudomonadati</taxon>
        <taxon>Pseudomonadota</taxon>
        <taxon>Alphaproteobacteria</taxon>
        <taxon>Rhodospirillales</taxon>
        <taxon>Rhodospirillaceae</taxon>
        <taxon>Denitrobaculum</taxon>
    </lineage>
</organism>
<dbReference type="InterPro" id="IPR016167">
    <property type="entry name" value="FAD-bd_PCMH_sub1"/>
</dbReference>
<dbReference type="PROSITE" id="PS51387">
    <property type="entry name" value="FAD_PCMH"/>
    <property type="match status" value="1"/>
</dbReference>
<dbReference type="Pfam" id="PF01565">
    <property type="entry name" value="FAD_binding_4"/>
    <property type="match status" value="1"/>
</dbReference>
<dbReference type="Gene3D" id="3.30.465.10">
    <property type="match status" value="1"/>
</dbReference>
<keyword evidence="6" id="KW-1185">Reference proteome</keyword>
<dbReference type="SUPFAM" id="SSF55103">
    <property type="entry name" value="FAD-linked oxidases, C-terminal domain"/>
    <property type="match status" value="1"/>
</dbReference>
<sequence>MPESNPSSLDLALTSWRQALGKDAVLTGEDCDRYGRNCIAVARRISAVVCPCTEAEVEIVVKIARDQKIPLYPISTGHNWGYGSAAPAADDSVIVDLSRMNRVLEVDPVLGVVTLEPGVTQQQLRDYLDQHQLPFLVPVTGAGPTCSLLGNALERGYGITPHGDHFAAVMALRAVLPSGEIYQSAIAEAGGKDVDHAYKWGVGPYLDGIFTQSSLGIVTQMTLALARVPERVELFIFGLPEEADLESGVDAVRALRQSLGDGLGAINILNRLRVLSMIEPYPLEAAAQGKVIPGDMIEAMAKRRRLPYWFGVGALYGTKETVPAMRRRVKKTLGPRSKGLLFFSKSRLGLLQALMSLVPGTLGQVMQERLRTLDETLDILLGRPRETALKLAYWKSGGVPSARDPDEPLDPARDGCGIMWYAPLVPMTARSVRSYVDMITEICPKFGINPLITLTTISERCFDSTVPILFDLQTEGEQAQACYRALFEEGQRRGFLPYRMNLKSMGLYVDRENSVYWRTVERVKQALDPNQLFSPGRYHRGVVPEAALNAAESEMDNE</sequence>
<comment type="caution">
    <text evidence="5">The sequence shown here is derived from an EMBL/GenBank/DDBJ whole genome shotgun (WGS) entry which is preliminary data.</text>
</comment>
<accession>A0A545TG89</accession>
<dbReference type="GO" id="GO:1903457">
    <property type="term" value="P:lactate catabolic process"/>
    <property type="evidence" value="ECO:0007669"/>
    <property type="project" value="TreeGrafter"/>
</dbReference>
<comment type="similarity">
    <text evidence="1">Belongs to the FAD-binding oxidoreductase/transferase type 4 family.</text>
</comment>
<keyword evidence="3" id="KW-0274">FAD</keyword>
<evidence type="ECO:0000256" key="1">
    <source>
        <dbReference type="ARBA" id="ARBA00008000"/>
    </source>
</evidence>
<gene>
    <name evidence="5" type="ORF">FKG95_21605</name>
</gene>
<dbReference type="InterPro" id="IPR016166">
    <property type="entry name" value="FAD-bd_PCMH"/>
</dbReference>
<evidence type="ECO:0000256" key="2">
    <source>
        <dbReference type="ARBA" id="ARBA00022630"/>
    </source>
</evidence>
<dbReference type="SUPFAM" id="SSF56176">
    <property type="entry name" value="FAD-binding/transporter-associated domain-like"/>
    <property type="match status" value="1"/>
</dbReference>
<name>A0A545TG89_9PROT</name>
<dbReference type="EMBL" id="VHSH01000008">
    <property type="protein sequence ID" value="TQV76233.1"/>
    <property type="molecule type" value="Genomic_DNA"/>
</dbReference>
<dbReference type="InterPro" id="IPR036318">
    <property type="entry name" value="FAD-bd_PCMH-like_sf"/>
</dbReference>
<dbReference type="GO" id="GO:0008720">
    <property type="term" value="F:D-lactate dehydrogenase (NAD+) activity"/>
    <property type="evidence" value="ECO:0007669"/>
    <property type="project" value="TreeGrafter"/>
</dbReference>
<dbReference type="OrthoDB" id="9811557at2"/>
<dbReference type="GO" id="GO:0071949">
    <property type="term" value="F:FAD binding"/>
    <property type="evidence" value="ECO:0007669"/>
    <property type="project" value="InterPro"/>
</dbReference>
<dbReference type="AlphaFoldDB" id="A0A545TG89"/>
<dbReference type="InterPro" id="IPR006094">
    <property type="entry name" value="Oxid_FAD_bind_N"/>
</dbReference>
<evidence type="ECO:0000313" key="6">
    <source>
        <dbReference type="Proteomes" id="UP000315252"/>
    </source>
</evidence>
<dbReference type="InterPro" id="IPR016169">
    <property type="entry name" value="FAD-bd_PCMH_sub2"/>
</dbReference>
<protein>
    <submittedName>
        <fullName evidence="5">FAD-binding oxidoreductase</fullName>
    </submittedName>
</protein>
<dbReference type="Gene3D" id="3.40.462.10">
    <property type="entry name" value="FAD-linked oxidases, C-terminal domain"/>
    <property type="match status" value="1"/>
</dbReference>
<evidence type="ECO:0000256" key="3">
    <source>
        <dbReference type="ARBA" id="ARBA00022827"/>
    </source>
</evidence>
<keyword evidence="2" id="KW-0285">Flavoprotein</keyword>
<dbReference type="PANTHER" id="PTHR11748">
    <property type="entry name" value="D-LACTATE DEHYDROGENASE"/>
    <property type="match status" value="1"/>
</dbReference>
<dbReference type="GO" id="GO:0004458">
    <property type="term" value="F:D-lactate dehydrogenase (cytochrome) activity"/>
    <property type="evidence" value="ECO:0007669"/>
    <property type="project" value="TreeGrafter"/>
</dbReference>
<reference evidence="5 6" key="1">
    <citation type="submission" date="2019-06" db="EMBL/GenBank/DDBJ databases">
        <title>Whole genome sequence for Rhodospirillaceae sp. R148.</title>
        <authorList>
            <person name="Wang G."/>
        </authorList>
    </citation>
    <scope>NUCLEOTIDE SEQUENCE [LARGE SCALE GENOMIC DNA]</scope>
    <source>
        <strain evidence="5 6">R148</strain>
    </source>
</reference>
<dbReference type="Gene3D" id="3.30.43.10">
    <property type="entry name" value="Uridine Diphospho-n-acetylenolpyruvylglucosamine Reductase, domain 2"/>
    <property type="match status" value="1"/>
</dbReference>